<name>A0A8S0U5E9_OLEEU</name>
<dbReference type="GO" id="GO:0016301">
    <property type="term" value="F:kinase activity"/>
    <property type="evidence" value="ECO:0007669"/>
    <property type="project" value="UniProtKB-KW"/>
</dbReference>
<dbReference type="AlphaFoldDB" id="A0A8S0U5E9"/>
<accession>A0A8S0U5E9</accession>
<sequence length="63" mass="7348">MMGSFPRNCEIVEEKDEPNTSRPHQTLHQVRAQDMERKPPILKKGSNRTLEDDINKLFEAIDL</sequence>
<dbReference type="OrthoDB" id="1742272at2759"/>
<organism evidence="2 3">
    <name type="scientific">Olea europaea subsp. europaea</name>
    <dbReference type="NCBI Taxonomy" id="158383"/>
    <lineage>
        <taxon>Eukaryota</taxon>
        <taxon>Viridiplantae</taxon>
        <taxon>Streptophyta</taxon>
        <taxon>Embryophyta</taxon>
        <taxon>Tracheophyta</taxon>
        <taxon>Spermatophyta</taxon>
        <taxon>Magnoliopsida</taxon>
        <taxon>eudicotyledons</taxon>
        <taxon>Gunneridae</taxon>
        <taxon>Pentapetalae</taxon>
        <taxon>asterids</taxon>
        <taxon>lamiids</taxon>
        <taxon>Lamiales</taxon>
        <taxon>Oleaceae</taxon>
        <taxon>Oleeae</taxon>
        <taxon>Olea</taxon>
    </lineage>
</organism>
<evidence type="ECO:0000313" key="3">
    <source>
        <dbReference type="Proteomes" id="UP000594638"/>
    </source>
</evidence>
<evidence type="ECO:0000256" key="1">
    <source>
        <dbReference type="SAM" id="MobiDB-lite"/>
    </source>
</evidence>
<gene>
    <name evidence="2" type="ORF">OLEA9_A060939</name>
</gene>
<proteinExistence type="predicted"/>
<protein>
    <submittedName>
        <fullName evidence="2">Serine threonine- kinase D6PKL1</fullName>
    </submittedName>
</protein>
<dbReference type="Gramene" id="OE9A060939T1">
    <property type="protein sequence ID" value="OE9A060939C1"/>
    <property type="gene ID" value="OE9A060939"/>
</dbReference>
<feature type="region of interest" description="Disordered" evidence="1">
    <location>
        <begin position="13"/>
        <end position="33"/>
    </location>
</feature>
<reference evidence="2 3" key="1">
    <citation type="submission" date="2019-12" db="EMBL/GenBank/DDBJ databases">
        <authorList>
            <person name="Alioto T."/>
            <person name="Alioto T."/>
            <person name="Gomez Garrido J."/>
        </authorList>
    </citation>
    <scope>NUCLEOTIDE SEQUENCE [LARGE SCALE GENOMIC DNA]</scope>
</reference>
<evidence type="ECO:0000313" key="2">
    <source>
        <dbReference type="EMBL" id="CAA3013742.1"/>
    </source>
</evidence>
<comment type="caution">
    <text evidence="2">The sequence shown here is derived from an EMBL/GenBank/DDBJ whole genome shotgun (WGS) entry which is preliminary data.</text>
</comment>
<dbReference type="Proteomes" id="UP000594638">
    <property type="component" value="Unassembled WGS sequence"/>
</dbReference>
<keyword evidence="3" id="KW-1185">Reference proteome</keyword>
<keyword evidence="2" id="KW-0808">Transferase</keyword>
<keyword evidence="2" id="KW-0418">Kinase</keyword>
<dbReference type="EMBL" id="CACTIH010007451">
    <property type="protein sequence ID" value="CAA3013742.1"/>
    <property type="molecule type" value="Genomic_DNA"/>
</dbReference>